<proteinExistence type="predicted"/>
<keyword evidence="2" id="KW-1185">Reference proteome</keyword>
<dbReference type="AlphaFoldDB" id="A0AAE3G2S0"/>
<gene>
    <name evidence="1" type="ORF">J2T57_001676</name>
</gene>
<dbReference type="Proteomes" id="UP001205843">
    <property type="component" value="Unassembled WGS sequence"/>
</dbReference>
<accession>A0AAE3G2S0</accession>
<evidence type="ECO:0000313" key="1">
    <source>
        <dbReference type="EMBL" id="MCP1674574.1"/>
    </source>
</evidence>
<evidence type="ECO:0000313" key="2">
    <source>
        <dbReference type="Proteomes" id="UP001205843"/>
    </source>
</evidence>
<protein>
    <submittedName>
        <fullName evidence="1">Uncharacterized protein</fullName>
    </submittedName>
</protein>
<name>A0AAE3G2S0_9GAMM</name>
<comment type="caution">
    <text evidence="1">The sequence shown here is derived from an EMBL/GenBank/DDBJ whole genome shotgun (WGS) entry which is preliminary data.</text>
</comment>
<reference evidence="1" key="1">
    <citation type="submission" date="2022-03" db="EMBL/GenBank/DDBJ databases">
        <title>Genomic Encyclopedia of Type Strains, Phase III (KMG-III): the genomes of soil and plant-associated and newly described type strains.</title>
        <authorList>
            <person name="Whitman W."/>
        </authorList>
    </citation>
    <scope>NUCLEOTIDE SEQUENCE</scope>
    <source>
        <strain evidence="1">ANL 6-2</strain>
    </source>
</reference>
<sequence length="118" mass="13421">MKGYLVRLKDAPQEIKPTVGVFWAESPEALWELVEQQLDPALCVYCEIRRGGLFFSAREIRGPRGEYVDLRIDSVEPEMGTLDYIGDWAGLVEFSELAEHRPAAIDQRIHHPADGEPR</sequence>
<dbReference type="EMBL" id="JALJXV010000003">
    <property type="protein sequence ID" value="MCP1674574.1"/>
    <property type="molecule type" value="Genomic_DNA"/>
</dbReference>
<dbReference type="RefSeq" id="WP_253476674.1">
    <property type="nucleotide sequence ID" value="NZ_JALJXV010000003.1"/>
</dbReference>
<organism evidence="1 2">
    <name type="scientific">Natronocella acetinitrilica</name>
    <dbReference type="NCBI Taxonomy" id="414046"/>
    <lineage>
        <taxon>Bacteria</taxon>
        <taxon>Pseudomonadati</taxon>
        <taxon>Pseudomonadota</taxon>
        <taxon>Gammaproteobacteria</taxon>
        <taxon>Chromatiales</taxon>
        <taxon>Ectothiorhodospiraceae</taxon>
        <taxon>Natronocella</taxon>
    </lineage>
</organism>